<dbReference type="PANTHER" id="PTHR35011">
    <property type="entry name" value="2,3-DIKETO-L-GULONATE TRAP TRANSPORTER SMALL PERMEASE PROTEIN YIAM"/>
    <property type="match status" value="1"/>
</dbReference>
<evidence type="ECO:0000256" key="1">
    <source>
        <dbReference type="ARBA" id="ARBA00004429"/>
    </source>
</evidence>
<feature type="transmembrane region" description="Helical" evidence="9">
    <location>
        <begin position="99"/>
        <end position="123"/>
    </location>
</feature>
<evidence type="ECO:0000256" key="9">
    <source>
        <dbReference type="RuleBase" id="RU369079"/>
    </source>
</evidence>
<evidence type="ECO:0000256" key="5">
    <source>
        <dbReference type="ARBA" id="ARBA00022692"/>
    </source>
</evidence>
<feature type="domain" description="Tripartite ATP-independent periplasmic transporters DctQ component" evidence="10">
    <location>
        <begin position="36"/>
        <end position="161"/>
    </location>
</feature>
<gene>
    <name evidence="11" type="ORF">SMB34_16285</name>
</gene>
<keyword evidence="4 9" id="KW-0997">Cell inner membrane</keyword>
<evidence type="ECO:0000256" key="4">
    <source>
        <dbReference type="ARBA" id="ARBA00022519"/>
    </source>
</evidence>
<evidence type="ECO:0000313" key="11">
    <source>
        <dbReference type="EMBL" id="KEO57337.1"/>
    </source>
</evidence>
<feature type="transmembrane region" description="Helical" evidence="9">
    <location>
        <begin position="64"/>
        <end position="87"/>
    </location>
</feature>
<accession>A0ABR4TRY7</accession>
<evidence type="ECO:0000256" key="8">
    <source>
        <dbReference type="ARBA" id="ARBA00038436"/>
    </source>
</evidence>
<dbReference type="InterPro" id="IPR055348">
    <property type="entry name" value="DctQ"/>
</dbReference>
<organism evidence="11 12">
    <name type="scientific">Thalassospira permensis NBRC 106175</name>
    <dbReference type="NCBI Taxonomy" id="1353532"/>
    <lineage>
        <taxon>Bacteria</taxon>
        <taxon>Pseudomonadati</taxon>
        <taxon>Pseudomonadota</taxon>
        <taxon>Alphaproteobacteria</taxon>
        <taxon>Rhodospirillales</taxon>
        <taxon>Thalassospiraceae</taxon>
        <taxon>Thalassospira</taxon>
    </lineage>
</organism>
<dbReference type="InterPro" id="IPR007387">
    <property type="entry name" value="TRAP_DctQ"/>
</dbReference>
<evidence type="ECO:0000256" key="7">
    <source>
        <dbReference type="ARBA" id="ARBA00023136"/>
    </source>
</evidence>
<evidence type="ECO:0000256" key="6">
    <source>
        <dbReference type="ARBA" id="ARBA00022989"/>
    </source>
</evidence>
<keyword evidence="2 9" id="KW-0813">Transport</keyword>
<feature type="transmembrane region" description="Helical" evidence="9">
    <location>
        <begin position="135"/>
        <end position="157"/>
    </location>
</feature>
<keyword evidence="3" id="KW-1003">Cell membrane</keyword>
<sequence>MLSASRVHPEELMQRAENAFRHLLAGLSGFSILVVFGVVFAGSVSRYLFSAPLQWSEEVAKYAMIYGTMFGMAFAYLQGTQITFSIFIDAVPAPIRRKLALGVDVATLILGGILVHAGLIFAAKRGGIMASGIGIPMYWAQIAMTVGGVCLVIAALFRLIAFFTRKSSGGEES</sequence>
<dbReference type="Pfam" id="PF04290">
    <property type="entry name" value="DctQ"/>
    <property type="match status" value="1"/>
</dbReference>
<comment type="function">
    <text evidence="9">Part of the tripartite ATP-independent periplasmic (TRAP) transport system.</text>
</comment>
<dbReference type="EMBL" id="AUNC01000013">
    <property type="protein sequence ID" value="KEO57337.1"/>
    <property type="molecule type" value="Genomic_DNA"/>
</dbReference>
<keyword evidence="7 9" id="KW-0472">Membrane</keyword>
<comment type="subunit">
    <text evidence="9">The complex comprises the extracytoplasmic solute receptor protein and the two transmembrane proteins.</text>
</comment>
<dbReference type="Proteomes" id="UP000027463">
    <property type="component" value="Unassembled WGS sequence"/>
</dbReference>
<feature type="transmembrane region" description="Helical" evidence="9">
    <location>
        <begin position="23"/>
        <end position="44"/>
    </location>
</feature>
<name>A0ABR4TRY7_9PROT</name>
<evidence type="ECO:0000259" key="10">
    <source>
        <dbReference type="Pfam" id="PF04290"/>
    </source>
</evidence>
<evidence type="ECO:0000313" key="12">
    <source>
        <dbReference type="Proteomes" id="UP000027463"/>
    </source>
</evidence>
<comment type="subcellular location">
    <subcellularLocation>
        <location evidence="1 9">Cell inner membrane</location>
        <topology evidence="1 9">Multi-pass membrane protein</topology>
    </subcellularLocation>
</comment>
<protein>
    <recommendedName>
        <fullName evidence="9">TRAP transporter small permease protein</fullName>
    </recommendedName>
</protein>
<evidence type="ECO:0000256" key="2">
    <source>
        <dbReference type="ARBA" id="ARBA00022448"/>
    </source>
</evidence>
<keyword evidence="12" id="KW-1185">Reference proteome</keyword>
<evidence type="ECO:0000256" key="3">
    <source>
        <dbReference type="ARBA" id="ARBA00022475"/>
    </source>
</evidence>
<dbReference type="PANTHER" id="PTHR35011:SF2">
    <property type="entry name" value="2,3-DIKETO-L-GULONATE TRAP TRANSPORTER SMALL PERMEASE PROTEIN YIAM"/>
    <property type="match status" value="1"/>
</dbReference>
<reference evidence="11 12" key="1">
    <citation type="submission" date="2013-07" db="EMBL/GenBank/DDBJ databases">
        <title>Thalassospira permensis NBRC 106175 Genome Sequencing.</title>
        <authorList>
            <person name="Lai Q."/>
            <person name="Shao Z."/>
        </authorList>
    </citation>
    <scope>NUCLEOTIDE SEQUENCE [LARGE SCALE GENOMIC DNA]</scope>
    <source>
        <strain evidence="11 12">NBRC 106175</strain>
    </source>
</reference>
<comment type="caution">
    <text evidence="11">The sequence shown here is derived from an EMBL/GenBank/DDBJ whole genome shotgun (WGS) entry which is preliminary data.</text>
</comment>
<keyword evidence="6 9" id="KW-1133">Transmembrane helix</keyword>
<comment type="similarity">
    <text evidence="8 9">Belongs to the TRAP transporter small permease family.</text>
</comment>
<proteinExistence type="inferred from homology"/>
<keyword evidence="5 9" id="KW-0812">Transmembrane</keyword>